<evidence type="ECO:0000256" key="1">
    <source>
        <dbReference type="SAM" id="SignalP"/>
    </source>
</evidence>
<gene>
    <name evidence="2" type="ORF">P8625_09730</name>
</gene>
<dbReference type="Proteomes" id="UP001232001">
    <property type="component" value="Chromosome"/>
</dbReference>
<reference evidence="2 3" key="1">
    <citation type="submission" date="2023-04" db="EMBL/GenBank/DDBJ databases">
        <title>Tenacibaculum tangerinum sp. nov., isolated from sea tidal flat of South Korea.</title>
        <authorList>
            <person name="Lee S.H."/>
            <person name="Kim J.-J."/>
        </authorList>
    </citation>
    <scope>NUCLEOTIDE SEQUENCE [LARGE SCALE GENOMIC DNA]</scope>
    <source>
        <strain evidence="2 3">GRR-S3-23</strain>
    </source>
</reference>
<evidence type="ECO:0000313" key="2">
    <source>
        <dbReference type="EMBL" id="WGH74390.1"/>
    </source>
</evidence>
<protein>
    <submittedName>
        <fullName evidence="2">DUF6252 family protein</fullName>
    </submittedName>
</protein>
<name>A0ABY8L3C7_9FLAO</name>
<organism evidence="2 3">
    <name type="scientific">Tenacibaculum tangerinum</name>
    <dbReference type="NCBI Taxonomy" id="3038772"/>
    <lineage>
        <taxon>Bacteria</taxon>
        <taxon>Pseudomonadati</taxon>
        <taxon>Bacteroidota</taxon>
        <taxon>Flavobacteriia</taxon>
        <taxon>Flavobacteriales</taxon>
        <taxon>Flavobacteriaceae</taxon>
        <taxon>Tenacibaculum</taxon>
    </lineage>
</organism>
<keyword evidence="1" id="KW-0732">Signal</keyword>
<evidence type="ECO:0000313" key="3">
    <source>
        <dbReference type="Proteomes" id="UP001232001"/>
    </source>
</evidence>
<dbReference type="RefSeq" id="WP_279650271.1">
    <property type="nucleotide sequence ID" value="NZ_CP122539.1"/>
</dbReference>
<dbReference type="EMBL" id="CP122539">
    <property type="protein sequence ID" value="WGH74390.1"/>
    <property type="molecule type" value="Genomic_DNA"/>
</dbReference>
<keyword evidence="3" id="KW-1185">Reference proteome</keyword>
<proteinExistence type="predicted"/>
<feature type="signal peptide" evidence="1">
    <location>
        <begin position="1"/>
        <end position="23"/>
    </location>
</feature>
<feature type="chain" id="PRO_5045701689" evidence="1">
    <location>
        <begin position="24"/>
        <end position="191"/>
    </location>
</feature>
<accession>A0ABY8L3C7</accession>
<sequence length="191" mass="21259">MKTNILKTVLLFAVIIFFNCSNNDDSIEQDQLPPITQTGANTFGCVVNGKVIIPKDGIGVPQPKGINVYYFQNNNFVIDAANLKDSNRDRIYLYVNNLTSTGTYSFGVSNGQGTSTFEPDFPHCWVRTFDNANGSKRYFSNLNSGSITVTYFDANNHIVAGTFQLTVANENDTNDVIEITEGRFDVNWIEL</sequence>